<dbReference type="PROSITE" id="PS51029">
    <property type="entry name" value="MADF"/>
    <property type="match status" value="1"/>
</dbReference>
<dbReference type="SMART" id="SM00595">
    <property type="entry name" value="MADF"/>
    <property type="match status" value="1"/>
</dbReference>
<sequence length="280" mass="32226">MKRIPLTYGPHFLGGYYERTASPENCMTPDFLKEFIEMYRSLPCLWKMKSADYLNKQMKQNAYESLVNLCKKVCPTANTEYVKNKIANLRTVFKKELKKVELSRKSGASASEIYVPRLWYFELLKFTVEHDVPKQPEPFLLESQLSPNCSIEEEKSTGNESFEAEISNFSQVSTPMQSDVVENEPEELIPPRRRMKRKACNDDIIEKQLLLQAAAGMAKTEDECDHFGLIVASKLRKMDENQRLAAEMIITDVLFKGMVEKLNVNNPIGCYTGQVHNFKK</sequence>
<dbReference type="OrthoDB" id="6629425at2759"/>
<evidence type="ECO:0000313" key="3">
    <source>
        <dbReference type="Proteomes" id="UP000812440"/>
    </source>
</evidence>
<evidence type="ECO:0000259" key="1">
    <source>
        <dbReference type="PROSITE" id="PS51029"/>
    </source>
</evidence>
<dbReference type="PANTHER" id="PTHR21505">
    <property type="entry name" value="MADF DOMAIN-CONTAINING PROTEIN-RELATED"/>
    <property type="match status" value="1"/>
</dbReference>
<dbReference type="PANTHER" id="PTHR21505:SF14">
    <property type="match status" value="1"/>
</dbReference>
<dbReference type="InterPro" id="IPR006578">
    <property type="entry name" value="MADF-dom"/>
</dbReference>
<dbReference type="Pfam" id="PF10545">
    <property type="entry name" value="MADF_DNA_bdg"/>
    <property type="match status" value="1"/>
</dbReference>
<evidence type="ECO:0000313" key="2">
    <source>
        <dbReference type="EMBL" id="KAG8443372.1"/>
    </source>
</evidence>
<feature type="domain" description="MADF" evidence="1">
    <location>
        <begin position="34"/>
        <end position="132"/>
    </location>
</feature>
<reference evidence="2" key="1">
    <citation type="thesis" date="2020" institute="ProQuest LLC" country="789 East Eisenhower Parkway, Ann Arbor, MI, USA">
        <title>Comparative Genomics and Chromosome Evolution.</title>
        <authorList>
            <person name="Mudd A.B."/>
        </authorList>
    </citation>
    <scope>NUCLEOTIDE SEQUENCE</scope>
    <source>
        <strain evidence="2">Female2</strain>
        <tissue evidence="2">Blood</tissue>
    </source>
</reference>
<gene>
    <name evidence="2" type="ORF">GDO86_011969</name>
</gene>
<dbReference type="Proteomes" id="UP000812440">
    <property type="component" value="Chromosome 6"/>
</dbReference>
<proteinExistence type="predicted"/>
<organism evidence="2 3">
    <name type="scientific">Hymenochirus boettgeri</name>
    <name type="common">Congo dwarf clawed frog</name>
    <dbReference type="NCBI Taxonomy" id="247094"/>
    <lineage>
        <taxon>Eukaryota</taxon>
        <taxon>Metazoa</taxon>
        <taxon>Chordata</taxon>
        <taxon>Craniata</taxon>
        <taxon>Vertebrata</taxon>
        <taxon>Euteleostomi</taxon>
        <taxon>Amphibia</taxon>
        <taxon>Batrachia</taxon>
        <taxon>Anura</taxon>
        <taxon>Pipoidea</taxon>
        <taxon>Pipidae</taxon>
        <taxon>Pipinae</taxon>
        <taxon>Hymenochirus</taxon>
    </lineage>
</organism>
<name>A0A8T2JGD2_9PIPI</name>
<protein>
    <recommendedName>
        <fullName evidence="1">MADF domain-containing protein</fullName>
    </recommendedName>
</protein>
<dbReference type="AlphaFoldDB" id="A0A8T2JGD2"/>
<accession>A0A8T2JGD2</accession>
<keyword evidence="3" id="KW-1185">Reference proteome</keyword>
<comment type="caution">
    <text evidence="2">The sequence shown here is derived from an EMBL/GenBank/DDBJ whole genome shotgun (WGS) entry which is preliminary data.</text>
</comment>
<dbReference type="EMBL" id="JAACNH010000005">
    <property type="protein sequence ID" value="KAG8443372.1"/>
    <property type="molecule type" value="Genomic_DNA"/>
</dbReference>